<evidence type="ECO:0000259" key="4">
    <source>
        <dbReference type="SMART" id="SM01362"/>
    </source>
</evidence>
<dbReference type="VEuPathDB" id="CryptoDB:GY17_00003572"/>
<proteinExistence type="inferred from homology"/>
<gene>
    <name evidence="5" type="ORF">CHUDEA5_1240</name>
    <name evidence="6" type="ORF">GY17_00003572</name>
</gene>
<organism evidence="5">
    <name type="scientific">Cryptosporidium hominis</name>
    <dbReference type="NCBI Taxonomy" id="237895"/>
    <lineage>
        <taxon>Eukaryota</taxon>
        <taxon>Sar</taxon>
        <taxon>Alveolata</taxon>
        <taxon>Apicomplexa</taxon>
        <taxon>Conoidasida</taxon>
        <taxon>Coccidia</taxon>
        <taxon>Eucoccidiorida</taxon>
        <taxon>Eimeriorina</taxon>
        <taxon>Cryptosporidiidae</taxon>
        <taxon>Cryptosporidium</taxon>
    </lineage>
</organism>
<dbReference type="Proteomes" id="UP001429100">
    <property type="component" value="Unassembled WGS sequence"/>
</dbReference>
<evidence type="ECO:0000256" key="2">
    <source>
        <dbReference type="SAM" id="MobiDB-lite"/>
    </source>
</evidence>
<protein>
    <submittedName>
        <fullName evidence="6">40S ribosome biogenesis protein Tsr1 and BMS1</fullName>
    </submittedName>
</protein>
<dbReference type="OrthoDB" id="119302at2759"/>
<dbReference type="PANTHER" id="PTHR12858">
    <property type="entry name" value="RIBOSOME BIOGENESIS PROTEIN"/>
    <property type="match status" value="1"/>
</dbReference>
<dbReference type="GO" id="GO:0000479">
    <property type="term" value="P:endonucleolytic cleavage of tricistronic rRNA transcript (SSU-rRNA, 5.8S rRNA, LSU-rRNA)"/>
    <property type="evidence" value="ECO:0007669"/>
    <property type="project" value="TreeGrafter"/>
</dbReference>
<evidence type="ECO:0000259" key="3">
    <source>
        <dbReference type="SMART" id="SM00785"/>
    </source>
</evidence>
<feature type="domain" description="Ribosome biogenesis protein BMS1/TSR1 C-terminal" evidence="4">
    <location>
        <begin position="419"/>
        <end position="733"/>
    </location>
</feature>
<dbReference type="Proteomes" id="UP000199752">
    <property type="component" value="Chromosome 5"/>
</dbReference>
<dbReference type="InterPro" id="IPR039761">
    <property type="entry name" value="Bms1/Tsr1"/>
</dbReference>
<dbReference type="Pfam" id="PF22298">
    <property type="entry name" value="Tsr1_G-like"/>
    <property type="match status" value="1"/>
</dbReference>
<dbReference type="AlphaFoldDB" id="A0A0S4TFB9"/>
<dbReference type="Pfam" id="PF08142">
    <property type="entry name" value="AARP2CN"/>
    <property type="match status" value="1"/>
</dbReference>
<dbReference type="GO" id="GO:0005634">
    <property type="term" value="C:nucleus"/>
    <property type="evidence" value="ECO:0007669"/>
    <property type="project" value="InterPro"/>
</dbReference>
<evidence type="ECO:0000313" key="6">
    <source>
        <dbReference type="EMBL" id="PPS93441.1"/>
    </source>
</evidence>
<dbReference type="SMART" id="SM00785">
    <property type="entry name" value="AARP2CN"/>
    <property type="match status" value="1"/>
</dbReference>
<reference evidence="6 7" key="3">
    <citation type="submission" date="2017-10" db="EMBL/GenBank/DDBJ databases">
        <title>Consistent, comparative and evidence-based genome annotation and re-annotation for the closely-related species, Cryptosporidium parvum, C. hominis and C. tyzzeri.</title>
        <authorList>
            <person name="Baptista R.P."/>
            <person name="Li Y."/>
            <person name="Sateriale A."/>
            <person name="Striepen B."/>
            <person name="Kissinger J.C."/>
        </authorList>
    </citation>
    <scope>NUCLEOTIDE SEQUENCE [LARGE SCALE GENOMIC DNA]</scope>
    <source>
        <strain evidence="6">30976</strain>
    </source>
</reference>
<keyword evidence="7" id="KW-1185">Reference proteome</keyword>
<dbReference type="InterPro" id="IPR007034">
    <property type="entry name" value="BMS1_TSR1_C"/>
</dbReference>
<dbReference type="InterPro" id="IPR012948">
    <property type="entry name" value="AARP2CN"/>
</dbReference>
<name>A0A0S4TFB9_CRYHO</name>
<reference evidence="5" key="2">
    <citation type="submission" date="2015-08" db="EMBL/GenBank/DDBJ databases">
        <authorList>
            <person name="Babu N.S."/>
            <person name="Beckwith C.J."/>
            <person name="Beseler K.G."/>
            <person name="Brison A."/>
            <person name="Carone J.V."/>
            <person name="Caskin T.P."/>
            <person name="Diamond M."/>
            <person name="Durham M.E."/>
            <person name="Foxe J.M."/>
            <person name="Go M."/>
            <person name="Henderson B.A."/>
            <person name="Jones I.B."/>
            <person name="McGettigan J.A."/>
            <person name="Micheletti S.J."/>
            <person name="Nasrallah M.E."/>
            <person name="Ortiz D."/>
            <person name="Piller C.R."/>
            <person name="Privatt S.R."/>
            <person name="Schneider S.L."/>
            <person name="Sharp S."/>
            <person name="Smith T.C."/>
            <person name="Stanton J.D."/>
            <person name="Ullery H.E."/>
            <person name="Wilson R.J."/>
            <person name="Serrano M.G."/>
            <person name="Buck G."/>
            <person name="Lee V."/>
            <person name="Wang Y."/>
            <person name="Carvalho R."/>
            <person name="Voegtly L."/>
            <person name="Shi R."/>
            <person name="Duckworth R."/>
            <person name="Johnson A."/>
            <person name="Loviza R."/>
            <person name="Walstead R."/>
            <person name="Shah Z."/>
            <person name="Kiflezghi M."/>
            <person name="Wade K."/>
            <person name="Ball S.L."/>
            <person name="Bradley K.W."/>
            <person name="Asai D.J."/>
            <person name="Bowman C.A."/>
            <person name="Russell D.A."/>
            <person name="Pope W.H."/>
            <person name="Jacobs-Sera D."/>
            <person name="Hendrix R.W."/>
            <person name="Hatfull G.F."/>
        </authorList>
    </citation>
    <scope>NUCLEOTIDE SEQUENCE [LARGE SCALE GENOMIC DNA]</scope>
</reference>
<dbReference type="GO" id="GO:0003924">
    <property type="term" value="F:GTPase activity"/>
    <property type="evidence" value="ECO:0007669"/>
    <property type="project" value="TreeGrafter"/>
</dbReference>
<dbReference type="EMBL" id="LN877951">
    <property type="protein sequence ID" value="CUV06113.1"/>
    <property type="molecule type" value="Genomic_DNA"/>
</dbReference>
<evidence type="ECO:0000313" key="5">
    <source>
        <dbReference type="EMBL" id="CUV06113.1"/>
    </source>
</evidence>
<dbReference type="VEuPathDB" id="CryptoDB:Chro.50260"/>
<reference evidence="6 7" key="1">
    <citation type="submission" date="2014-11" db="EMBL/GenBank/DDBJ databases">
        <title>Comparative genomic analysis of Cryptosporidium hominis reveals occurrence of genetic recombination in virulent subtypes.</title>
        <authorList>
            <person name="Guo Y."/>
            <person name="Tang K."/>
            <person name="Frace M."/>
            <person name="Li N."/>
            <person name="Roellig D.M."/>
            <person name="Sammons S."/>
            <person name="Knipe K."/>
            <person name="Rowe L."/>
            <person name="Feng Y."/>
            <person name="Xiao L."/>
        </authorList>
    </citation>
    <scope>NUCLEOTIDE SEQUENCE [LARGE SCALE GENOMIC DNA]</scope>
    <source>
        <strain evidence="6">30976</strain>
    </source>
</reference>
<feature type="domain" description="AARP2CN" evidence="3">
    <location>
        <begin position="231"/>
        <end position="313"/>
    </location>
</feature>
<dbReference type="GO" id="GO:0034511">
    <property type="term" value="F:U3 snoRNA binding"/>
    <property type="evidence" value="ECO:0007669"/>
    <property type="project" value="TreeGrafter"/>
</dbReference>
<dbReference type="GO" id="GO:0000462">
    <property type="term" value="P:maturation of SSU-rRNA from tricistronic rRNA transcript (SSU-rRNA, 5.8S rRNA, LSU-rRNA)"/>
    <property type="evidence" value="ECO:0007669"/>
    <property type="project" value="TreeGrafter"/>
</dbReference>
<evidence type="ECO:0000313" key="7">
    <source>
        <dbReference type="Proteomes" id="UP001429100"/>
    </source>
</evidence>
<feature type="region of interest" description="Disordered" evidence="2">
    <location>
        <begin position="1"/>
        <end position="30"/>
    </location>
</feature>
<dbReference type="VEuPathDB" id="CryptoDB:CHUDEA5_1240"/>
<feature type="compositionally biased region" description="Basic residues" evidence="2">
    <location>
        <begin position="15"/>
        <end position="30"/>
    </location>
</feature>
<accession>A0A0S4TFB9</accession>
<sequence>MHRHKPILKQSNKPFKGKSSIRKKSSQRLRKCNESSFLKPLSGKNRENQKNQLRKNKIISNNLRKEEKACQLGTPILCTIIPFNSYCDPISVVKVLSNYIYLHYPGNSESEIHFQNNSNSVFTFNIGKHKLSICIAEYNKIFDTLDLIKCSDFIIALFGFNDEFQAFDEIGYKLLKSIKLQGQTDTIGLFFHNGSHNFGNKILDCEKVFKKSFEMEFEKNMKFFSLQKENDIRNLLSSIPNMGYSKICLREGRGYMLSESSSIVVNNYSNEEKRQLVIRGFVRGIGLSMNFPVHITNIGDFVIDEIRPIDDPLYRSSTPPSSHNEFIPSGLKNNEILDKELVGIIGMENSISLDDSSHENFGKYGESMHIDTPNNLSANGIEHYEDNLDLESEIDSMHEILTDESEDESEISSDEKRVEIETICRTRFKKYRGLESLRTSNWDPFENLPSEYSKIFEIDSFKKTGEISRKIYVDNCNQENFKGKYCEIKLSPVSSEAQRALKDKNVSNRIIILSSILPFERKVGVMNFRIKRTAENNDLIKNKTPLVLQAGFRRFYICPIVSNCPRISSATKIERTQILKQCKVLLHGDYYIISCYSTIVFPPCPILLFSLHDINSNYQNKITYKNFKPGNFTLNDWPLAWGDVLDADPYRVIVKRIVLVGNLFKVRKSKAVVRNMFNNPEDVKWFKSVGLRTRSGIRGIIREPLGMHGYMKCLFSRPIQQNEVVGMPLYKRVFPKWFPITWFEDNNIRIN</sequence>
<evidence type="ECO:0000256" key="1">
    <source>
        <dbReference type="ARBA" id="ARBA00038288"/>
    </source>
</evidence>
<dbReference type="PANTHER" id="PTHR12858:SF1">
    <property type="entry name" value="PRE-RRNA-PROCESSING PROTEIN TSR1 HOMOLOG"/>
    <property type="match status" value="1"/>
</dbReference>
<dbReference type="SMART" id="SM01362">
    <property type="entry name" value="DUF663"/>
    <property type="match status" value="1"/>
</dbReference>
<dbReference type="GO" id="GO:0005525">
    <property type="term" value="F:GTP binding"/>
    <property type="evidence" value="ECO:0007669"/>
    <property type="project" value="TreeGrafter"/>
</dbReference>
<dbReference type="Pfam" id="PF04950">
    <property type="entry name" value="RIBIOP_C"/>
    <property type="match status" value="1"/>
</dbReference>
<dbReference type="VEuPathDB" id="CryptoDB:ChTU502y2012_386g0015"/>
<dbReference type="GO" id="GO:0030688">
    <property type="term" value="C:preribosome, small subunit precursor"/>
    <property type="evidence" value="ECO:0007669"/>
    <property type="project" value="TreeGrafter"/>
</dbReference>
<dbReference type="EMBL" id="JTAI01000011">
    <property type="protein sequence ID" value="PPS93441.1"/>
    <property type="molecule type" value="Genomic_DNA"/>
</dbReference>
<comment type="similarity">
    <text evidence="1">Belongs to the TRAFAC class translation factor GTPase superfamily. Bms1-like GTPase family. TSR1 subfamily.</text>
</comment>